<dbReference type="OrthoDB" id="10610097at2759"/>
<name>A0A2P5YNL0_GOSBA</name>
<gene>
    <name evidence="1" type="ORF">GOBAR_AA03460</name>
</gene>
<protein>
    <submittedName>
        <fullName evidence="1">Uncharacterized protein</fullName>
    </submittedName>
</protein>
<evidence type="ECO:0000313" key="2">
    <source>
        <dbReference type="Proteomes" id="UP000239757"/>
    </source>
</evidence>
<dbReference type="Proteomes" id="UP000239757">
    <property type="component" value="Unassembled WGS sequence"/>
</dbReference>
<accession>A0A2P5YNL0</accession>
<sequence length="219" mass="23470">MYAHMVEALLVPTVAESDLCDMSGGRSMNGSHGHGFYSRTLCQICGRYDHLAQRCFYRFNRDYKGPNAPTMAQFSSAHDGQGLHSGDFSGRSAAFGGSGLYADTISAYFLVGHGVGLASGPHMPYGPYDKPHIGRDMRRALGRDLGRDLGQHCVGPSVMLSYVQSITEPNSTTVFPPAVPLPSSPSCNLIHFVSVGSLAMCSPRQPVSVSSSAKVRTDH</sequence>
<reference evidence="1 2" key="1">
    <citation type="submission" date="2015-01" db="EMBL/GenBank/DDBJ databases">
        <title>Genome of allotetraploid Gossypium barbadense reveals genomic plasticity and fiber elongation in cotton evolution.</title>
        <authorList>
            <person name="Chen X."/>
            <person name="Liu X."/>
            <person name="Zhao B."/>
            <person name="Zheng H."/>
            <person name="Hu Y."/>
            <person name="Lu G."/>
            <person name="Yang C."/>
            <person name="Chen J."/>
            <person name="Shan C."/>
            <person name="Zhang L."/>
            <person name="Zhou Y."/>
            <person name="Wang L."/>
            <person name="Guo W."/>
            <person name="Bai Y."/>
            <person name="Ruan J."/>
            <person name="Shangguan X."/>
            <person name="Mao Y."/>
            <person name="Jiang J."/>
            <person name="Zhu Y."/>
            <person name="Lei J."/>
            <person name="Kang H."/>
            <person name="Chen S."/>
            <person name="He X."/>
            <person name="Wang R."/>
            <person name="Wang Y."/>
            <person name="Chen J."/>
            <person name="Wang L."/>
            <person name="Yu S."/>
            <person name="Wang B."/>
            <person name="Wei J."/>
            <person name="Song S."/>
            <person name="Lu X."/>
            <person name="Gao Z."/>
            <person name="Gu W."/>
            <person name="Deng X."/>
            <person name="Ma D."/>
            <person name="Wang S."/>
            <person name="Liang W."/>
            <person name="Fang L."/>
            <person name="Cai C."/>
            <person name="Zhu X."/>
            <person name="Zhou B."/>
            <person name="Zhang Y."/>
            <person name="Chen Z."/>
            <person name="Xu S."/>
            <person name="Zhu R."/>
            <person name="Wang S."/>
            <person name="Zhang T."/>
            <person name="Zhao G."/>
        </authorList>
    </citation>
    <scope>NUCLEOTIDE SEQUENCE [LARGE SCALE GENOMIC DNA]</scope>
    <source>
        <strain evidence="2">cv. Xinhai21</strain>
        <tissue evidence="1">Leaf</tissue>
    </source>
</reference>
<evidence type="ECO:0000313" key="1">
    <source>
        <dbReference type="EMBL" id="PPS17128.1"/>
    </source>
</evidence>
<dbReference type="AlphaFoldDB" id="A0A2P5YNL0"/>
<organism evidence="1 2">
    <name type="scientific">Gossypium barbadense</name>
    <name type="common">Sea Island cotton</name>
    <name type="synonym">Hibiscus barbadensis</name>
    <dbReference type="NCBI Taxonomy" id="3634"/>
    <lineage>
        <taxon>Eukaryota</taxon>
        <taxon>Viridiplantae</taxon>
        <taxon>Streptophyta</taxon>
        <taxon>Embryophyta</taxon>
        <taxon>Tracheophyta</taxon>
        <taxon>Spermatophyta</taxon>
        <taxon>Magnoliopsida</taxon>
        <taxon>eudicotyledons</taxon>
        <taxon>Gunneridae</taxon>
        <taxon>Pentapetalae</taxon>
        <taxon>rosids</taxon>
        <taxon>malvids</taxon>
        <taxon>Malvales</taxon>
        <taxon>Malvaceae</taxon>
        <taxon>Malvoideae</taxon>
        <taxon>Gossypium</taxon>
    </lineage>
</organism>
<proteinExistence type="predicted"/>
<dbReference type="EMBL" id="KZ662958">
    <property type="protein sequence ID" value="PPS17128.1"/>
    <property type="molecule type" value="Genomic_DNA"/>
</dbReference>